<reference evidence="1" key="2">
    <citation type="journal article" date="2012" name="PLoS ONE">
        <title>A Deeply Branching Thermophilic Bacterium with an Ancient Acetyl-CoA Pathway Dominates a Subsurface Ecosystem.</title>
        <authorList>
            <person name="Takami H."/>
            <person name="Noguchi H."/>
            <person name="Takaki Y."/>
            <person name="Uchiyama I."/>
            <person name="Toyoda A."/>
            <person name="Nishi S."/>
            <person name="Chee G.-J."/>
            <person name="Arai W."/>
            <person name="Nunoura T."/>
            <person name="Itoh T."/>
            <person name="Hattori M."/>
            <person name="Takai K."/>
        </authorList>
    </citation>
    <scope>NUCLEOTIDE SEQUENCE</scope>
</reference>
<reference evidence="1" key="1">
    <citation type="journal article" date="2005" name="Environ. Microbiol.">
        <title>Genetic and functional properties of uncultivated thermophilic crenarchaeotes from a subsurface gold mine as revealed by analysis of genome fragments.</title>
        <authorList>
            <person name="Nunoura T."/>
            <person name="Hirayama H."/>
            <person name="Takami H."/>
            <person name="Oida H."/>
            <person name="Nishi S."/>
            <person name="Shimamura S."/>
            <person name="Suzuki Y."/>
            <person name="Inagaki F."/>
            <person name="Takai K."/>
            <person name="Nealson K.H."/>
            <person name="Horikoshi K."/>
        </authorList>
    </citation>
    <scope>NUCLEOTIDE SEQUENCE</scope>
</reference>
<evidence type="ECO:0000313" key="1">
    <source>
        <dbReference type="EMBL" id="BAL56996.1"/>
    </source>
</evidence>
<protein>
    <submittedName>
        <fullName evidence="1">Uncharacterized protein</fullName>
    </submittedName>
</protein>
<organism evidence="1">
    <name type="scientific">uncultured prokaryote</name>
    <dbReference type="NCBI Taxonomy" id="198431"/>
    <lineage>
        <taxon>unclassified sequences</taxon>
        <taxon>environmental samples</taxon>
    </lineage>
</organism>
<dbReference type="AlphaFoldDB" id="H5SLG0"/>
<name>H5SLG0_9ZZZZ</name>
<accession>H5SLG0</accession>
<gene>
    <name evidence="1" type="ORF">HGMM_F46A05C35</name>
</gene>
<proteinExistence type="predicted"/>
<dbReference type="EMBL" id="AP011763">
    <property type="protein sequence ID" value="BAL56996.1"/>
    <property type="molecule type" value="Genomic_DNA"/>
</dbReference>
<sequence>MGRNRQYAPKARAPWGRLLALGVLLAVGLAVGLSLKPIHSASMTVKAQPIMGSRPDSTHLQSINWSTSFVVLTVNRVQFSFQSPSIQGYVNGVTVSGTKRASSRRVGQCVFSYTTWVTVALKDNAGGTLATATSDPLPTTSGAWQKTMTLATTYYHNIATVEVSFTEQVNQFC</sequence>